<feature type="compositionally biased region" description="Polar residues" evidence="2">
    <location>
        <begin position="116"/>
        <end position="140"/>
    </location>
</feature>
<dbReference type="PROSITE" id="PS50157">
    <property type="entry name" value="ZINC_FINGER_C2H2_2"/>
    <property type="match status" value="1"/>
</dbReference>
<protein>
    <recommendedName>
        <fullName evidence="3">C2H2-type domain-containing protein</fullName>
    </recommendedName>
</protein>
<sequence length="177" mass="19986">MSGHYPLIVVISKISKRFTSFSHTLSSTPRRHSRGFPIAHRTRRQPSFELAVKLFLCKICNKRFCSQKELWNHLHQSHSPSPKKGDAILAFPIEFQIAQMATPDEFSSFFMPKTPQPSCSQPTGVPSSTSPGVLKNNSPSHRSDDDFPPIVEQHVTELPSFHELSLHQDILSRSLLV</sequence>
<proteinExistence type="predicted"/>
<feature type="domain" description="C2H2-type" evidence="3">
    <location>
        <begin position="55"/>
        <end position="83"/>
    </location>
</feature>
<evidence type="ECO:0000313" key="4">
    <source>
        <dbReference type="EMBL" id="GFY47654.1"/>
    </source>
</evidence>
<dbReference type="AlphaFoldDB" id="A0A8X6X7Y1"/>
<keyword evidence="1" id="KW-0479">Metal-binding</keyword>
<evidence type="ECO:0000256" key="1">
    <source>
        <dbReference type="PROSITE-ProRule" id="PRU00042"/>
    </source>
</evidence>
<dbReference type="OrthoDB" id="10548412at2759"/>
<evidence type="ECO:0000259" key="3">
    <source>
        <dbReference type="PROSITE" id="PS50157"/>
    </source>
</evidence>
<dbReference type="Proteomes" id="UP000886998">
    <property type="component" value="Unassembled WGS sequence"/>
</dbReference>
<keyword evidence="5" id="KW-1185">Reference proteome</keyword>
<feature type="region of interest" description="Disordered" evidence="2">
    <location>
        <begin position="111"/>
        <end position="148"/>
    </location>
</feature>
<organism evidence="4 5">
    <name type="scientific">Trichonephila inaurata madagascariensis</name>
    <dbReference type="NCBI Taxonomy" id="2747483"/>
    <lineage>
        <taxon>Eukaryota</taxon>
        <taxon>Metazoa</taxon>
        <taxon>Ecdysozoa</taxon>
        <taxon>Arthropoda</taxon>
        <taxon>Chelicerata</taxon>
        <taxon>Arachnida</taxon>
        <taxon>Araneae</taxon>
        <taxon>Araneomorphae</taxon>
        <taxon>Entelegynae</taxon>
        <taxon>Araneoidea</taxon>
        <taxon>Nephilidae</taxon>
        <taxon>Trichonephila</taxon>
        <taxon>Trichonephila inaurata</taxon>
    </lineage>
</organism>
<gene>
    <name evidence="4" type="ORF">TNIN_104711</name>
</gene>
<keyword evidence="1" id="KW-0862">Zinc</keyword>
<dbReference type="GO" id="GO:0008270">
    <property type="term" value="F:zinc ion binding"/>
    <property type="evidence" value="ECO:0007669"/>
    <property type="project" value="UniProtKB-KW"/>
</dbReference>
<dbReference type="PROSITE" id="PS00028">
    <property type="entry name" value="ZINC_FINGER_C2H2_1"/>
    <property type="match status" value="1"/>
</dbReference>
<keyword evidence="1" id="KW-0863">Zinc-finger</keyword>
<evidence type="ECO:0000313" key="5">
    <source>
        <dbReference type="Proteomes" id="UP000886998"/>
    </source>
</evidence>
<name>A0A8X6X7Y1_9ARAC</name>
<accession>A0A8X6X7Y1</accession>
<comment type="caution">
    <text evidence="4">The sequence shown here is derived from an EMBL/GenBank/DDBJ whole genome shotgun (WGS) entry which is preliminary data.</text>
</comment>
<reference evidence="4" key="1">
    <citation type="submission" date="2020-08" db="EMBL/GenBank/DDBJ databases">
        <title>Multicomponent nature underlies the extraordinary mechanical properties of spider dragline silk.</title>
        <authorList>
            <person name="Kono N."/>
            <person name="Nakamura H."/>
            <person name="Mori M."/>
            <person name="Yoshida Y."/>
            <person name="Ohtoshi R."/>
            <person name="Malay A.D."/>
            <person name="Moran D.A.P."/>
            <person name="Tomita M."/>
            <person name="Numata K."/>
            <person name="Arakawa K."/>
        </authorList>
    </citation>
    <scope>NUCLEOTIDE SEQUENCE</scope>
</reference>
<dbReference type="EMBL" id="BMAV01006050">
    <property type="protein sequence ID" value="GFY47654.1"/>
    <property type="molecule type" value="Genomic_DNA"/>
</dbReference>
<dbReference type="InterPro" id="IPR013087">
    <property type="entry name" value="Znf_C2H2_type"/>
</dbReference>
<evidence type="ECO:0000256" key="2">
    <source>
        <dbReference type="SAM" id="MobiDB-lite"/>
    </source>
</evidence>